<dbReference type="PANTHER" id="PTHR43806">
    <property type="entry name" value="PEPTIDASE S8"/>
    <property type="match status" value="1"/>
</dbReference>
<dbReference type="InterPro" id="IPR050131">
    <property type="entry name" value="Peptidase_S8_subtilisin-like"/>
</dbReference>
<feature type="domain" description="Peptidase S8/S53" evidence="8">
    <location>
        <begin position="229"/>
        <end position="467"/>
    </location>
</feature>
<keyword evidence="4 5" id="KW-0720">Serine protease</keyword>
<dbReference type="PROSITE" id="PS00137">
    <property type="entry name" value="SUBTILASE_HIS"/>
    <property type="match status" value="1"/>
</dbReference>
<feature type="active site" description="Charge relay system" evidence="5">
    <location>
        <position position="431"/>
    </location>
</feature>
<dbReference type="InterPro" id="IPR000209">
    <property type="entry name" value="Peptidase_S8/S53_dom"/>
</dbReference>
<dbReference type="GO" id="GO:0006508">
    <property type="term" value="P:proteolysis"/>
    <property type="evidence" value="ECO:0007669"/>
    <property type="project" value="UniProtKB-KW"/>
</dbReference>
<evidence type="ECO:0000256" key="3">
    <source>
        <dbReference type="ARBA" id="ARBA00022801"/>
    </source>
</evidence>
<dbReference type="Gene3D" id="3.40.50.200">
    <property type="entry name" value="Peptidase S8/S53 domain"/>
    <property type="match status" value="1"/>
</dbReference>
<feature type="active site" description="Charge relay system" evidence="5">
    <location>
        <position position="269"/>
    </location>
</feature>
<feature type="active site" description="Charge relay system" evidence="5">
    <location>
        <position position="238"/>
    </location>
</feature>
<comment type="caution">
    <text evidence="9">The sequence shown here is derived from an EMBL/GenBank/DDBJ whole genome shotgun (WGS) entry which is preliminary data.</text>
</comment>
<accession>A0A8H4B6G6</accession>
<dbReference type="AlphaFoldDB" id="A0A8H4B6G6"/>
<keyword evidence="7" id="KW-0732">Signal</keyword>
<comment type="similarity">
    <text evidence="1 5 6">Belongs to the peptidase S8 family.</text>
</comment>
<feature type="signal peptide" evidence="7">
    <location>
        <begin position="1"/>
        <end position="21"/>
    </location>
</feature>
<organism evidence="9 10">
    <name type="scientific">Mucor circinelloides f. lusitanicus</name>
    <name type="common">Mucor racemosus var. lusitanicus</name>
    <dbReference type="NCBI Taxonomy" id="29924"/>
    <lineage>
        <taxon>Eukaryota</taxon>
        <taxon>Fungi</taxon>
        <taxon>Fungi incertae sedis</taxon>
        <taxon>Mucoromycota</taxon>
        <taxon>Mucoromycotina</taxon>
        <taxon>Mucoromycetes</taxon>
        <taxon>Mucorales</taxon>
        <taxon>Mucorineae</taxon>
        <taxon>Mucoraceae</taxon>
        <taxon>Mucor</taxon>
    </lineage>
</organism>
<keyword evidence="3 5" id="KW-0378">Hydrolase</keyword>
<dbReference type="PROSITE" id="PS00136">
    <property type="entry name" value="SUBTILASE_ASP"/>
    <property type="match status" value="1"/>
</dbReference>
<dbReference type="Pfam" id="PF00082">
    <property type="entry name" value="Peptidase_S8"/>
    <property type="match status" value="1"/>
</dbReference>
<dbReference type="InterPro" id="IPR023827">
    <property type="entry name" value="Peptidase_S8_Asp-AS"/>
</dbReference>
<evidence type="ECO:0000259" key="8">
    <source>
        <dbReference type="Pfam" id="PF00082"/>
    </source>
</evidence>
<dbReference type="InterPro" id="IPR036852">
    <property type="entry name" value="Peptidase_S8/S53_dom_sf"/>
</dbReference>
<dbReference type="InterPro" id="IPR034193">
    <property type="entry name" value="PCSK9_ProteinaseK-like"/>
</dbReference>
<dbReference type="PROSITE" id="PS00138">
    <property type="entry name" value="SUBTILASE_SER"/>
    <property type="match status" value="1"/>
</dbReference>
<keyword evidence="2 5" id="KW-0645">Protease</keyword>
<name>A0A8H4B6G6_MUCCL</name>
<dbReference type="PANTHER" id="PTHR43806:SF66">
    <property type="entry name" value="SERIN ENDOPEPTIDASE"/>
    <property type="match status" value="1"/>
</dbReference>
<evidence type="ECO:0000256" key="7">
    <source>
        <dbReference type="SAM" id="SignalP"/>
    </source>
</evidence>
<dbReference type="CDD" id="cd04077">
    <property type="entry name" value="Peptidases_S8_PCSK9_ProteinaseK_like"/>
    <property type="match status" value="1"/>
</dbReference>
<dbReference type="PROSITE" id="PS51892">
    <property type="entry name" value="SUBTILASE"/>
    <property type="match status" value="1"/>
</dbReference>
<evidence type="ECO:0000256" key="2">
    <source>
        <dbReference type="ARBA" id="ARBA00022670"/>
    </source>
</evidence>
<dbReference type="GO" id="GO:0004252">
    <property type="term" value="F:serine-type endopeptidase activity"/>
    <property type="evidence" value="ECO:0007669"/>
    <property type="project" value="UniProtKB-UniRule"/>
</dbReference>
<dbReference type="GO" id="GO:0005615">
    <property type="term" value="C:extracellular space"/>
    <property type="evidence" value="ECO:0007669"/>
    <property type="project" value="TreeGrafter"/>
</dbReference>
<evidence type="ECO:0000256" key="4">
    <source>
        <dbReference type="ARBA" id="ARBA00022825"/>
    </source>
</evidence>
<sequence>MLIPKTFIFIAVSYLTATTSANSLDHILHSGNGNYIIQLNQTTCIKHFVPEFINGAFTIFSQSLGGHNLEKTHNRIVRRDTQDDQVHVFDAYDIGSKFKAISVKFEQLDIVKTLLASFAHDIIKIIPDQDIQFDLPTNKRTALKKRYYIRASKKNPQRESREGNFDYDQYEHDDNCPYNPHNQKATTSTKHAVSAAKYSQQTSPQWNLARISEHKRALTKPYIYDTTAGSGTYVYVIDDGMNVNHKDFGGRAKWGWSAYKGASPLGEGHGTHVAGIIGSKTYGVAKKTNLIAVQVLNDEGTGSISSLLAGLQWVTTHAKSHKGKAIINMSLGMEVAGTASSAIKAFNAAISAVVDSGVPLIAAAGNWGDDSCGILPAGNPDVYTVAASDKNDKFAYYSSWGKCVSIIAPGTDIKSTFIDSNTSTEVLSGTSMASPHVAGVAALLINKLDNPTPANLYKELTKLATKNAITSVVKNTPNVLLFNGQTLTTN</sequence>
<evidence type="ECO:0000313" key="10">
    <source>
        <dbReference type="Proteomes" id="UP000469890"/>
    </source>
</evidence>
<gene>
    <name evidence="9" type="ORF">FB192DRAFT_1335810</name>
</gene>
<evidence type="ECO:0000256" key="6">
    <source>
        <dbReference type="RuleBase" id="RU003355"/>
    </source>
</evidence>
<feature type="chain" id="PRO_5034441225" evidence="7">
    <location>
        <begin position="22"/>
        <end position="490"/>
    </location>
</feature>
<dbReference type="FunFam" id="3.40.50.200:FF:000007">
    <property type="entry name" value="Subtilisin-like serine protease"/>
    <property type="match status" value="1"/>
</dbReference>
<dbReference type="Proteomes" id="UP000469890">
    <property type="component" value="Unassembled WGS sequence"/>
</dbReference>
<dbReference type="SUPFAM" id="SSF52743">
    <property type="entry name" value="Subtilisin-like"/>
    <property type="match status" value="1"/>
</dbReference>
<protein>
    <submittedName>
        <fullName evidence="9">Peptidase S8/S53 domain-containing protein</fullName>
    </submittedName>
</protein>
<evidence type="ECO:0000256" key="1">
    <source>
        <dbReference type="ARBA" id="ARBA00011073"/>
    </source>
</evidence>
<dbReference type="EMBL" id="JAAECE010000011">
    <property type="protein sequence ID" value="KAF1796632.1"/>
    <property type="molecule type" value="Genomic_DNA"/>
</dbReference>
<proteinExistence type="inferred from homology"/>
<dbReference type="InterPro" id="IPR022398">
    <property type="entry name" value="Peptidase_S8_His-AS"/>
</dbReference>
<reference evidence="9 10" key="1">
    <citation type="submission" date="2019-09" db="EMBL/GenBank/DDBJ databases">
        <authorList>
            <consortium name="DOE Joint Genome Institute"/>
            <person name="Mondo S.J."/>
            <person name="Navarro-Mendoza M.I."/>
            <person name="Perez-Arques C."/>
            <person name="Panchal S."/>
            <person name="Nicolas F.E."/>
            <person name="Ganguly P."/>
            <person name="Pangilinan J."/>
            <person name="Grigoriev I."/>
            <person name="Heitman J."/>
            <person name="Sanya K."/>
            <person name="Garre V."/>
        </authorList>
    </citation>
    <scope>NUCLEOTIDE SEQUENCE [LARGE SCALE GENOMIC DNA]</scope>
    <source>
        <strain evidence="9 10">MU402</strain>
    </source>
</reference>
<dbReference type="InterPro" id="IPR023828">
    <property type="entry name" value="Peptidase_S8_Ser-AS"/>
</dbReference>
<dbReference type="InterPro" id="IPR015500">
    <property type="entry name" value="Peptidase_S8_subtilisin-rel"/>
</dbReference>
<evidence type="ECO:0000256" key="5">
    <source>
        <dbReference type="PROSITE-ProRule" id="PRU01240"/>
    </source>
</evidence>
<evidence type="ECO:0000313" key="9">
    <source>
        <dbReference type="EMBL" id="KAF1796632.1"/>
    </source>
</evidence>
<dbReference type="PRINTS" id="PR00723">
    <property type="entry name" value="SUBTILISIN"/>
</dbReference>